<dbReference type="GO" id="GO:0005886">
    <property type="term" value="C:plasma membrane"/>
    <property type="evidence" value="ECO:0007669"/>
    <property type="project" value="UniProtKB-SubCell"/>
</dbReference>
<dbReference type="EMBL" id="JAENII010000001">
    <property type="protein sequence ID" value="MBK1825647.1"/>
    <property type="molecule type" value="Genomic_DNA"/>
</dbReference>
<feature type="domain" description="BON" evidence="9">
    <location>
        <begin position="26"/>
        <end position="92"/>
    </location>
</feature>
<name>A0A934VE64_9BACT</name>
<keyword evidence="4 8" id="KW-0812">Transmembrane</keyword>
<evidence type="ECO:0000256" key="4">
    <source>
        <dbReference type="ARBA" id="ARBA00022692"/>
    </source>
</evidence>
<comment type="subcellular location">
    <subcellularLocation>
        <location evidence="1">Cell membrane</location>
        <topology evidence="1">Multi-pass membrane protein</topology>
    </subcellularLocation>
</comment>
<evidence type="ECO:0000313" key="10">
    <source>
        <dbReference type="EMBL" id="MBK1825647.1"/>
    </source>
</evidence>
<feature type="region of interest" description="Disordered" evidence="7">
    <location>
        <begin position="1"/>
        <end position="27"/>
    </location>
</feature>
<dbReference type="InterPro" id="IPR011066">
    <property type="entry name" value="MscS_channel_C_sf"/>
</dbReference>
<dbReference type="PANTHER" id="PTHR30221">
    <property type="entry name" value="SMALL-CONDUCTANCE MECHANOSENSITIVE CHANNEL"/>
    <property type="match status" value="1"/>
</dbReference>
<evidence type="ECO:0000313" key="11">
    <source>
        <dbReference type="Proteomes" id="UP000658278"/>
    </source>
</evidence>
<dbReference type="Gene3D" id="1.10.287.1260">
    <property type="match status" value="1"/>
</dbReference>
<dbReference type="InterPro" id="IPR006685">
    <property type="entry name" value="MscS_channel_2nd"/>
</dbReference>
<dbReference type="Gene3D" id="3.30.70.100">
    <property type="match status" value="1"/>
</dbReference>
<dbReference type="PROSITE" id="PS50914">
    <property type="entry name" value="BON"/>
    <property type="match status" value="1"/>
</dbReference>
<dbReference type="InterPro" id="IPR045275">
    <property type="entry name" value="MscS_archaea/bacteria_type"/>
</dbReference>
<evidence type="ECO:0000259" key="9">
    <source>
        <dbReference type="PROSITE" id="PS50914"/>
    </source>
</evidence>
<organism evidence="10 11">
    <name type="scientific">Haloferula rosea</name>
    <dbReference type="NCBI Taxonomy" id="490093"/>
    <lineage>
        <taxon>Bacteria</taxon>
        <taxon>Pseudomonadati</taxon>
        <taxon>Verrucomicrobiota</taxon>
        <taxon>Verrucomicrobiia</taxon>
        <taxon>Verrucomicrobiales</taxon>
        <taxon>Verrucomicrobiaceae</taxon>
        <taxon>Haloferula</taxon>
    </lineage>
</organism>
<evidence type="ECO:0000256" key="3">
    <source>
        <dbReference type="ARBA" id="ARBA00022475"/>
    </source>
</evidence>
<dbReference type="Gene3D" id="3.30.1340.30">
    <property type="match status" value="1"/>
</dbReference>
<dbReference type="Pfam" id="PF04972">
    <property type="entry name" value="BON"/>
    <property type="match status" value="1"/>
</dbReference>
<evidence type="ECO:0000256" key="1">
    <source>
        <dbReference type="ARBA" id="ARBA00004651"/>
    </source>
</evidence>
<dbReference type="GO" id="GO:0008381">
    <property type="term" value="F:mechanosensitive monoatomic ion channel activity"/>
    <property type="evidence" value="ECO:0007669"/>
    <property type="project" value="InterPro"/>
</dbReference>
<comment type="similarity">
    <text evidence="2">Belongs to the MscS (TC 1.A.23) family.</text>
</comment>
<comment type="caution">
    <text evidence="10">The sequence shown here is derived from an EMBL/GenBank/DDBJ whole genome shotgun (WGS) entry which is preliminary data.</text>
</comment>
<gene>
    <name evidence="10" type="ORF">JIN81_01335</name>
</gene>
<keyword evidence="5 8" id="KW-1133">Transmembrane helix</keyword>
<evidence type="ECO:0000256" key="2">
    <source>
        <dbReference type="ARBA" id="ARBA00008017"/>
    </source>
</evidence>
<keyword evidence="6 8" id="KW-0472">Membrane</keyword>
<sequence length="415" mass="45772">MMRAQDPPTISESEITKTIEADPAASDSRIEERLREIFRAVDGLADVEVVVTSGVVSLNGEVENEGDVETAGALARRMEGVVHVRNRVSKAVDIDSRLAPALKKTTELWDETIRRLPLILLALASILLFSFLGAWLSKKQHWWKKFGLADLATALVGRVIRLVFVGLGIIIALELLDATAIAGALLGVAGVVGIALGFAFRNIVENYLAGVLLSMRNPFASGDAVKVGEFTGKVIRLTSRDTVLMTLEGNHLRIPNRKVMDSELVNYTRNPRRRFDFSVGISVEQDLVAVRELGLETLGSIPAVLHDPAPSAIIEELGDSTVNLRLLAWIDQTESDFLRVRSEAIRLVKERFDDADIEMPEPIYRIHMMENSSVGPNKGPKRKVTESPMETRADDTIDKQIAMVEMSSEEENLLK</sequence>
<evidence type="ECO:0000256" key="6">
    <source>
        <dbReference type="ARBA" id="ARBA00023136"/>
    </source>
</evidence>
<dbReference type="SUPFAM" id="SSF50182">
    <property type="entry name" value="Sm-like ribonucleoproteins"/>
    <property type="match status" value="1"/>
</dbReference>
<proteinExistence type="inferred from homology"/>
<reference evidence="10" key="1">
    <citation type="submission" date="2021-01" db="EMBL/GenBank/DDBJ databases">
        <title>Modified the classification status of verrucomicrobia.</title>
        <authorList>
            <person name="Feng X."/>
        </authorList>
    </citation>
    <scope>NUCLEOTIDE SEQUENCE</scope>
    <source>
        <strain evidence="10">KCTC 22201</strain>
    </source>
</reference>
<dbReference type="RefSeq" id="WP_200275500.1">
    <property type="nucleotide sequence ID" value="NZ_JAENII010000001.1"/>
</dbReference>
<feature type="transmembrane region" description="Helical" evidence="8">
    <location>
        <begin position="116"/>
        <end position="136"/>
    </location>
</feature>
<feature type="transmembrane region" description="Helical" evidence="8">
    <location>
        <begin position="179"/>
        <end position="200"/>
    </location>
</feature>
<evidence type="ECO:0000256" key="7">
    <source>
        <dbReference type="SAM" id="MobiDB-lite"/>
    </source>
</evidence>
<protein>
    <submittedName>
        <fullName evidence="10">Mechanosensitive ion channel</fullName>
    </submittedName>
</protein>
<dbReference type="Pfam" id="PF21082">
    <property type="entry name" value="MS_channel_3rd"/>
    <property type="match status" value="1"/>
</dbReference>
<dbReference type="Gene3D" id="2.30.30.60">
    <property type="match status" value="1"/>
</dbReference>
<dbReference type="Pfam" id="PF00924">
    <property type="entry name" value="MS_channel_2nd"/>
    <property type="match status" value="1"/>
</dbReference>
<dbReference type="InterPro" id="IPR023408">
    <property type="entry name" value="MscS_beta-dom_sf"/>
</dbReference>
<dbReference type="SUPFAM" id="SSF82689">
    <property type="entry name" value="Mechanosensitive channel protein MscS (YggB), C-terminal domain"/>
    <property type="match status" value="1"/>
</dbReference>
<feature type="transmembrane region" description="Helical" evidence="8">
    <location>
        <begin position="148"/>
        <end position="173"/>
    </location>
</feature>
<accession>A0A934VE64</accession>
<dbReference type="Proteomes" id="UP000658278">
    <property type="component" value="Unassembled WGS sequence"/>
</dbReference>
<keyword evidence="3" id="KW-1003">Cell membrane</keyword>
<evidence type="ECO:0000256" key="8">
    <source>
        <dbReference type="SAM" id="Phobius"/>
    </source>
</evidence>
<dbReference type="InterPro" id="IPR010920">
    <property type="entry name" value="LSM_dom_sf"/>
</dbReference>
<keyword evidence="11" id="KW-1185">Reference proteome</keyword>
<feature type="region of interest" description="Disordered" evidence="7">
    <location>
        <begin position="371"/>
        <end position="397"/>
    </location>
</feature>
<feature type="compositionally biased region" description="Basic and acidic residues" evidence="7">
    <location>
        <begin position="383"/>
        <end position="397"/>
    </location>
</feature>
<dbReference type="AlphaFoldDB" id="A0A934VE64"/>
<dbReference type="InterPro" id="IPR049278">
    <property type="entry name" value="MS_channel_C"/>
</dbReference>
<evidence type="ECO:0000256" key="5">
    <source>
        <dbReference type="ARBA" id="ARBA00022989"/>
    </source>
</evidence>
<dbReference type="PANTHER" id="PTHR30221:SF1">
    <property type="entry name" value="SMALL-CONDUCTANCE MECHANOSENSITIVE CHANNEL"/>
    <property type="match status" value="1"/>
</dbReference>
<dbReference type="InterPro" id="IPR007055">
    <property type="entry name" value="BON_dom"/>
</dbReference>